<dbReference type="EMBL" id="MVHE01000072">
    <property type="protein sequence ID" value="ORA12442.1"/>
    <property type="molecule type" value="Genomic_DNA"/>
</dbReference>
<dbReference type="Proteomes" id="UP000192284">
    <property type="component" value="Unassembled WGS sequence"/>
</dbReference>
<dbReference type="OrthoDB" id="9798761at2"/>
<sequence>RGGYFCLATSGYFYLAVDTPAISDGFAALWERGRLDLTVEALVVEPAFSDLFTDTEIDIARRRLEQFGFAP</sequence>
<keyword evidence="2" id="KW-1185">Reference proteome</keyword>
<gene>
    <name evidence="1" type="ORF">BST12_25025</name>
</gene>
<proteinExistence type="predicted"/>
<reference evidence="1 2" key="1">
    <citation type="submission" date="2017-02" db="EMBL/GenBank/DDBJ databases">
        <title>The new phylogeny of genus Mycobacterium.</title>
        <authorList>
            <person name="Tortoli E."/>
            <person name="Trovato A."/>
            <person name="Cirillo D.M."/>
        </authorList>
    </citation>
    <scope>NUCLEOTIDE SEQUENCE [LARGE SCALE GENOMIC DNA]</scope>
    <source>
        <strain evidence="1 2">DSM 45057</strain>
    </source>
</reference>
<evidence type="ECO:0000313" key="2">
    <source>
        <dbReference type="Proteomes" id="UP000192284"/>
    </source>
</evidence>
<name>A0A1W9ZD47_MYCAN</name>
<organism evidence="1 2">
    <name type="scientific">Mycobacterium angelicum</name>
    <dbReference type="NCBI Taxonomy" id="470074"/>
    <lineage>
        <taxon>Bacteria</taxon>
        <taxon>Bacillati</taxon>
        <taxon>Actinomycetota</taxon>
        <taxon>Actinomycetes</taxon>
        <taxon>Mycobacteriales</taxon>
        <taxon>Mycobacteriaceae</taxon>
        <taxon>Mycobacterium</taxon>
    </lineage>
</organism>
<comment type="caution">
    <text evidence="1">The sequence shown here is derived from an EMBL/GenBank/DDBJ whole genome shotgun (WGS) entry which is preliminary data.</text>
</comment>
<dbReference type="RefSeq" id="WP_139801910.1">
    <property type="nucleotide sequence ID" value="NZ_MVHE01000072.1"/>
</dbReference>
<dbReference type="AlphaFoldDB" id="A0A1W9ZD47"/>
<protein>
    <submittedName>
        <fullName evidence="1">Uncharacterized protein</fullName>
    </submittedName>
</protein>
<evidence type="ECO:0000313" key="1">
    <source>
        <dbReference type="EMBL" id="ORA12442.1"/>
    </source>
</evidence>
<accession>A0A1W9ZD47</accession>
<feature type="non-terminal residue" evidence="1">
    <location>
        <position position="1"/>
    </location>
</feature>